<evidence type="ECO:0000313" key="2">
    <source>
        <dbReference type="EMBL" id="PSY37470.1"/>
    </source>
</evidence>
<evidence type="ECO:0000259" key="1">
    <source>
        <dbReference type="PROSITE" id="PS51379"/>
    </source>
</evidence>
<sequence>MIIAVASGKGGTGKTFIAVNLAAVLEQPVQLLDCDVEEPNAHLFFNENWCNESIVTMPIPLINADNCDTCNDCVSFCRFNALASAGNSILLFPELCHSCGGCVLLCHRQAITETAQRIGNIRTLYKDSLVLKSGCLDVGSSMTSALINKLRQQAAPDMITLLDAPPGTACQTVTTLRNTDFVILVTDSTAFGLHDLTLAVDTTRELKIPFGVVINRAITGDDRIQQYCAQESIPVLLEIPDDRRIAEVYSRGQLIVKVLPEYQTHFLRLWTAIAGLINTGENT</sequence>
<dbReference type="SUPFAM" id="SSF54862">
    <property type="entry name" value="4Fe-4S ferredoxins"/>
    <property type="match status" value="1"/>
</dbReference>
<dbReference type="EMBL" id="PYQT01000048">
    <property type="protein sequence ID" value="PSY37470.1"/>
    <property type="molecule type" value="Genomic_DNA"/>
</dbReference>
<dbReference type="RefSeq" id="WP_105198671.1">
    <property type="nucleotide sequence ID" value="NZ_JAOSFP010000027.1"/>
</dbReference>
<dbReference type="PANTHER" id="PTHR43063">
    <property type="entry name" value="4FE-4S CLUSTER CONTAINING PARA FAMILY ATPASE PROTEIN"/>
    <property type="match status" value="1"/>
</dbReference>
<gene>
    <name evidence="2" type="ORF">C7B09_23760</name>
</gene>
<evidence type="ECO:0000313" key="3">
    <source>
        <dbReference type="Proteomes" id="UP000240382"/>
    </source>
</evidence>
<organism evidence="2 3">
    <name type="scientific">Escherichia albertii</name>
    <dbReference type="NCBI Taxonomy" id="208962"/>
    <lineage>
        <taxon>Bacteria</taxon>
        <taxon>Pseudomonadati</taxon>
        <taxon>Pseudomonadota</taxon>
        <taxon>Gammaproteobacteria</taxon>
        <taxon>Enterobacterales</taxon>
        <taxon>Enterobacteriaceae</taxon>
        <taxon>Escherichia</taxon>
    </lineage>
</organism>
<dbReference type="InterPro" id="IPR002586">
    <property type="entry name" value="CobQ/CobB/MinD/ParA_Nub-bd_dom"/>
</dbReference>
<reference evidence="2 3" key="1">
    <citation type="submission" date="2018-03" db="EMBL/GenBank/DDBJ databases">
        <title>Whole Genome Sequencing of Escherichia coli isolates from wildlife.</title>
        <authorList>
            <person name="Whitehouse C.A."/>
            <person name="Lacher D.W."/>
            <person name="Mammel M.K."/>
            <person name="Barnaba T."/>
            <person name="Lorch J.M."/>
        </authorList>
    </citation>
    <scope>NUCLEOTIDE SEQUENCE [LARGE SCALE GENOMIC DNA]</scope>
    <source>
        <strain evidence="2 3">20507-2</strain>
    </source>
</reference>
<dbReference type="SUPFAM" id="SSF52540">
    <property type="entry name" value="P-loop containing nucleoside triphosphate hydrolases"/>
    <property type="match status" value="1"/>
</dbReference>
<protein>
    <submittedName>
        <fullName evidence="2">(4Fe-4S)-binding protein</fullName>
    </submittedName>
</protein>
<comment type="caution">
    <text evidence="2">The sequence shown here is derived from an EMBL/GenBank/DDBJ whole genome shotgun (WGS) entry which is preliminary data.</text>
</comment>
<dbReference type="InterPro" id="IPR017896">
    <property type="entry name" value="4Fe4S_Fe-S-bd"/>
</dbReference>
<dbReference type="Gene3D" id="3.40.50.300">
    <property type="entry name" value="P-loop containing nucleotide triphosphate hydrolases"/>
    <property type="match status" value="1"/>
</dbReference>
<dbReference type="Pfam" id="PF01656">
    <property type="entry name" value="CbiA"/>
    <property type="match status" value="1"/>
</dbReference>
<name>A0ABX5HCC9_ESCAL</name>
<keyword evidence="3" id="KW-1185">Reference proteome</keyword>
<dbReference type="PROSITE" id="PS51379">
    <property type="entry name" value="4FE4S_FER_2"/>
    <property type="match status" value="1"/>
</dbReference>
<proteinExistence type="predicted"/>
<dbReference type="PANTHER" id="PTHR43063:SF1">
    <property type="entry name" value="4FE-4S CLUSTER CONTAINING PARA FAMILY ATPASE PROTEIN"/>
    <property type="match status" value="1"/>
</dbReference>
<feature type="domain" description="4Fe-4S ferredoxin-type" evidence="1">
    <location>
        <begin position="58"/>
        <end position="87"/>
    </location>
</feature>
<dbReference type="Proteomes" id="UP000240382">
    <property type="component" value="Unassembled WGS sequence"/>
</dbReference>
<dbReference type="InterPro" id="IPR027417">
    <property type="entry name" value="P-loop_NTPase"/>
</dbReference>
<dbReference type="Gene3D" id="3.30.70.20">
    <property type="match status" value="1"/>
</dbReference>
<accession>A0ABX5HCC9</accession>